<dbReference type="NCBIfam" id="NF009475">
    <property type="entry name" value="PRK12838.1"/>
    <property type="match status" value="1"/>
</dbReference>
<dbReference type="InterPro" id="IPR002474">
    <property type="entry name" value="CarbamoylP_synth_ssu_N"/>
</dbReference>
<evidence type="ECO:0000256" key="5">
    <source>
        <dbReference type="ARBA" id="ARBA00022840"/>
    </source>
</evidence>
<dbReference type="RefSeq" id="WP_188655222.1">
    <property type="nucleotide sequence ID" value="NZ_BMIN01000015.1"/>
</dbReference>
<evidence type="ECO:0000313" key="10">
    <source>
        <dbReference type="EMBL" id="GGD20710.1"/>
    </source>
</evidence>
<feature type="active site" evidence="8">
    <location>
        <position position="332"/>
    </location>
</feature>
<dbReference type="SMART" id="SM01097">
    <property type="entry name" value="CPSase_sm_chain"/>
    <property type="match status" value="1"/>
</dbReference>
<feature type="binding site" evidence="8">
    <location>
        <position position="289"/>
    </location>
    <ligand>
        <name>L-glutamine</name>
        <dbReference type="ChEBI" id="CHEBI:58359"/>
    </ligand>
</feature>
<dbReference type="EC" id="6.3.5.5" evidence="8"/>
<comment type="catalytic activity">
    <reaction evidence="7 8">
        <text>hydrogencarbonate + L-glutamine + 2 ATP + H2O = carbamoyl phosphate + L-glutamate + 2 ADP + phosphate + 2 H(+)</text>
        <dbReference type="Rhea" id="RHEA:18633"/>
        <dbReference type="ChEBI" id="CHEBI:15377"/>
        <dbReference type="ChEBI" id="CHEBI:15378"/>
        <dbReference type="ChEBI" id="CHEBI:17544"/>
        <dbReference type="ChEBI" id="CHEBI:29985"/>
        <dbReference type="ChEBI" id="CHEBI:30616"/>
        <dbReference type="ChEBI" id="CHEBI:43474"/>
        <dbReference type="ChEBI" id="CHEBI:58228"/>
        <dbReference type="ChEBI" id="CHEBI:58359"/>
        <dbReference type="ChEBI" id="CHEBI:456216"/>
        <dbReference type="EC" id="6.3.5.5"/>
    </reaction>
</comment>
<evidence type="ECO:0000256" key="3">
    <source>
        <dbReference type="ARBA" id="ARBA00022598"/>
    </source>
</evidence>
<evidence type="ECO:0000256" key="2">
    <source>
        <dbReference type="ARBA" id="ARBA00007800"/>
    </source>
</evidence>
<keyword evidence="8" id="KW-0665">Pyrimidine biosynthesis</keyword>
<feature type="region of interest" description="CPSase" evidence="8">
    <location>
        <begin position="1"/>
        <end position="169"/>
    </location>
</feature>
<evidence type="ECO:0000259" key="9">
    <source>
        <dbReference type="SMART" id="SM01097"/>
    </source>
</evidence>
<dbReference type="PRINTS" id="PR00099">
    <property type="entry name" value="CPSGATASE"/>
</dbReference>
<dbReference type="InterPro" id="IPR006274">
    <property type="entry name" value="CarbamoylP_synth_ssu"/>
</dbReference>
<dbReference type="PANTHER" id="PTHR43418">
    <property type="entry name" value="MULTIFUNCTIONAL TRYPTOPHAN BIOSYNTHESIS PROTEIN-RELATED"/>
    <property type="match status" value="1"/>
</dbReference>
<keyword evidence="4 8" id="KW-0547">Nucleotide-binding</keyword>
<dbReference type="InterPro" id="IPR050472">
    <property type="entry name" value="Anth_synth/Amidotransfase"/>
</dbReference>
<dbReference type="PROSITE" id="PS51273">
    <property type="entry name" value="GATASE_TYPE_1"/>
    <property type="match status" value="1"/>
</dbReference>
<protein>
    <recommendedName>
        <fullName evidence="8">Carbamoyl phosphate synthase small chain</fullName>
        <ecNumber evidence="8">6.3.5.5</ecNumber>
    </recommendedName>
    <alternativeName>
        <fullName evidence="8">Carbamoyl phosphate synthetase glutamine chain</fullName>
    </alternativeName>
</protein>
<accession>A0ABQ1QAX7</accession>
<evidence type="ECO:0000256" key="8">
    <source>
        <dbReference type="HAMAP-Rule" id="MF_01209"/>
    </source>
</evidence>
<name>A0ABQ1QAX7_9BACI</name>
<dbReference type="SUPFAM" id="SSF52317">
    <property type="entry name" value="Class I glutamine amidotransferase-like"/>
    <property type="match status" value="1"/>
</dbReference>
<comment type="pathway">
    <text evidence="1 8">Amino-acid biosynthesis; L-arginine biosynthesis; carbamoyl phosphate from bicarbonate: step 1/1.</text>
</comment>
<gene>
    <name evidence="8 10" type="primary">carA</name>
    <name evidence="10" type="ORF">GCM10011389_30470</name>
</gene>
<evidence type="ECO:0000256" key="6">
    <source>
        <dbReference type="ARBA" id="ARBA00022962"/>
    </source>
</evidence>
<keyword evidence="5 8" id="KW-0067">ATP-binding</keyword>
<dbReference type="InterPro" id="IPR029062">
    <property type="entry name" value="Class_I_gatase-like"/>
</dbReference>
<comment type="function">
    <text evidence="8">Small subunit of the glutamine-dependent carbamoyl phosphate synthetase (CPSase). CPSase catalyzes the formation of carbamoyl phosphate from the ammonia moiety of glutamine, carbonate, and phosphate donated by ATP, constituting the first step of 2 biosynthetic pathways, one leading to arginine and/or urea and the other to pyrimidine nucleotides. The small subunit (glutamine amidotransferase) binds and cleaves glutamine to supply the large subunit with the substrate ammonia.</text>
</comment>
<feature type="binding site" evidence="8">
    <location>
        <position position="290"/>
    </location>
    <ligand>
        <name>L-glutamine</name>
        <dbReference type="ChEBI" id="CHEBI:58359"/>
    </ligand>
</feature>
<keyword evidence="3 8" id="KW-0436">Ligase</keyword>
<proteinExistence type="inferred from homology"/>
<evidence type="ECO:0000256" key="1">
    <source>
        <dbReference type="ARBA" id="ARBA00005077"/>
    </source>
</evidence>
<feature type="binding site" evidence="8">
    <location>
        <position position="47"/>
    </location>
    <ligand>
        <name>L-glutamine</name>
        <dbReference type="ChEBI" id="CHEBI:58359"/>
    </ligand>
</feature>
<dbReference type="PRINTS" id="PR00096">
    <property type="entry name" value="GATASE"/>
</dbReference>
<comment type="catalytic activity">
    <reaction evidence="8">
        <text>L-glutamine + H2O = L-glutamate + NH4(+)</text>
        <dbReference type="Rhea" id="RHEA:15889"/>
        <dbReference type="ChEBI" id="CHEBI:15377"/>
        <dbReference type="ChEBI" id="CHEBI:28938"/>
        <dbReference type="ChEBI" id="CHEBI:29985"/>
        <dbReference type="ChEBI" id="CHEBI:58359"/>
    </reaction>
</comment>
<dbReference type="Gene3D" id="3.50.30.20">
    <property type="entry name" value="Carbamoyl-phosphate synthase small subunit, N-terminal domain"/>
    <property type="match status" value="1"/>
</dbReference>
<dbReference type="CDD" id="cd01744">
    <property type="entry name" value="GATase1_CPSase"/>
    <property type="match status" value="1"/>
</dbReference>
<evidence type="ECO:0000313" key="11">
    <source>
        <dbReference type="Proteomes" id="UP000642571"/>
    </source>
</evidence>
<evidence type="ECO:0000256" key="7">
    <source>
        <dbReference type="ARBA" id="ARBA00048816"/>
    </source>
</evidence>
<comment type="similarity">
    <text evidence="2 8">Belongs to the CarA family.</text>
</comment>
<dbReference type="Gene3D" id="3.40.50.880">
    <property type="match status" value="1"/>
</dbReference>
<dbReference type="Pfam" id="PF00117">
    <property type="entry name" value="GATase"/>
    <property type="match status" value="1"/>
</dbReference>
<dbReference type="Pfam" id="PF00988">
    <property type="entry name" value="CPSase_sm_chain"/>
    <property type="match status" value="1"/>
</dbReference>
<comment type="caution">
    <text evidence="10">The sequence shown here is derived from an EMBL/GenBank/DDBJ whole genome shotgun (WGS) entry which is preliminary data.</text>
</comment>
<comment type="pathway">
    <text evidence="8">Pyrimidine metabolism; UMP biosynthesis via de novo pathway; (S)-dihydroorotate from bicarbonate: step 1/3.</text>
</comment>
<dbReference type="SUPFAM" id="SSF52021">
    <property type="entry name" value="Carbamoyl phosphate synthetase, small subunit N-terminal domain"/>
    <property type="match status" value="1"/>
</dbReference>
<reference evidence="11" key="1">
    <citation type="journal article" date="2019" name="Int. J. Syst. Evol. Microbiol.">
        <title>The Global Catalogue of Microorganisms (GCM) 10K type strain sequencing project: providing services to taxonomists for standard genome sequencing and annotation.</title>
        <authorList>
            <consortium name="The Broad Institute Genomics Platform"/>
            <consortium name="The Broad Institute Genome Sequencing Center for Infectious Disease"/>
            <person name="Wu L."/>
            <person name="Ma J."/>
        </authorList>
    </citation>
    <scope>NUCLEOTIDE SEQUENCE [LARGE SCALE GENOMIC DNA]</scope>
    <source>
        <strain evidence="11">CGMCC 1.15353</strain>
    </source>
</reference>
<dbReference type="InterPro" id="IPR017926">
    <property type="entry name" value="GATASE"/>
</dbReference>
<feature type="binding site" evidence="8">
    <location>
        <position position="249"/>
    </location>
    <ligand>
        <name>L-glutamine</name>
        <dbReference type="ChEBI" id="CHEBI:58359"/>
    </ligand>
</feature>
<organism evidence="10 11">
    <name type="scientific">Pontibacillus salipaludis</name>
    <dbReference type="NCBI Taxonomy" id="1697394"/>
    <lineage>
        <taxon>Bacteria</taxon>
        <taxon>Bacillati</taxon>
        <taxon>Bacillota</taxon>
        <taxon>Bacilli</taxon>
        <taxon>Bacillales</taxon>
        <taxon>Bacillaceae</taxon>
        <taxon>Pontibacillus</taxon>
    </lineage>
</organism>
<dbReference type="Proteomes" id="UP000642571">
    <property type="component" value="Unassembled WGS sequence"/>
</dbReference>
<keyword evidence="8" id="KW-0028">Amino-acid biosynthesis</keyword>
<dbReference type="InterPro" id="IPR036480">
    <property type="entry name" value="CarbP_synth_ssu_N_sf"/>
</dbReference>
<feature type="active site" evidence="8">
    <location>
        <position position="330"/>
    </location>
</feature>
<evidence type="ECO:0000256" key="4">
    <source>
        <dbReference type="ARBA" id="ARBA00022741"/>
    </source>
</evidence>
<dbReference type="PANTHER" id="PTHR43418:SF7">
    <property type="entry name" value="CARBAMOYL-PHOSPHATE SYNTHASE SMALL CHAIN"/>
    <property type="match status" value="1"/>
</dbReference>
<feature type="binding site" evidence="8">
    <location>
        <position position="287"/>
    </location>
    <ligand>
        <name>L-glutamine</name>
        <dbReference type="ChEBI" id="CHEBI:58359"/>
    </ligand>
</feature>
<dbReference type="NCBIfam" id="TIGR01368">
    <property type="entry name" value="CPSaseIIsmall"/>
    <property type="match status" value="1"/>
</dbReference>
<keyword evidence="8" id="KW-0055">Arginine biosynthesis</keyword>
<dbReference type="InterPro" id="IPR035686">
    <property type="entry name" value="CPSase_GATase1"/>
</dbReference>
<keyword evidence="6 8" id="KW-0315">Glutamine amidotransferase</keyword>
<dbReference type="HAMAP" id="MF_01209">
    <property type="entry name" value="CPSase_S_chain"/>
    <property type="match status" value="1"/>
</dbReference>
<feature type="binding site" evidence="8">
    <location>
        <position position="246"/>
    </location>
    <ligand>
        <name>L-glutamine</name>
        <dbReference type="ChEBI" id="CHEBI:58359"/>
    </ligand>
</feature>
<feature type="active site" description="Nucleophile" evidence="8">
    <location>
        <position position="245"/>
    </location>
</feature>
<dbReference type="EMBL" id="BMIN01000015">
    <property type="protein sequence ID" value="GGD20710.1"/>
    <property type="molecule type" value="Genomic_DNA"/>
</dbReference>
<comment type="subunit">
    <text evidence="8">Composed of two chains; the small (or glutamine) chain promotes the hydrolysis of glutamine to ammonia, which is used by the large (or ammonia) chain to synthesize carbamoyl phosphate. Tetramer of heterodimers (alpha,beta)4.</text>
</comment>
<feature type="binding site" evidence="8">
    <location>
        <position position="218"/>
    </location>
    <ligand>
        <name>L-glutamine</name>
        <dbReference type="ChEBI" id="CHEBI:58359"/>
    </ligand>
</feature>
<sequence>MKEKGYLLLENGVFFEGVRVGSTQDMTGEVVFNTSMTGYQEILTDPSYADQIIVFCYPLIGNYGINDVDGESEIHALSGAVFGEACDIPSHYESQSSLVDYLNKYNISGLVNIDTRALVKIIRKEGTMRGKIVSSIHEQVAKPFFTHKQHTLVEEVSVKSSVYFEGGSPHIVIVDYGYKKSIRTSLQAEGCRVTVVPYSSSYEWISSLNPDGVLFSNGPGNPEELSYYYPTIKKLSESYPCLGICLGHQLLALSHGASTTKLHYGHRGGNHPVKNLKTNKVYITSQNHGYEVMESSLVHTSFTATHLNVNDRTVEGMVHTRLPVLGVQFHPEAHAGPSDTSFILKEFIQLVKENAHAAS</sequence>
<dbReference type="PRINTS" id="PR00097">
    <property type="entry name" value="ANTSNTHASEII"/>
</dbReference>
<feature type="domain" description="Carbamoyl-phosphate synthase small subunit N-terminal" evidence="9">
    <location>
        <begin position="3"/>
        <end position="133"/>
    </location>
</feature>
<keyword evidence="11" id="KW-1185">Reference proteome</keyword>
<feature type="binding site" evidence="8">
    <location>
        <position position="220"/>
    </location>
    <ligand>
        <name>L-glutamine</name>
        <dbReference type="ChEBI" id="CHEBI:58359"/>
    </ligand>
</feature>